<dbReference type="InterPro" id="IPR032675">
    <property type="entry name" value="LRR_dom_sf"/>
</dbReference>
<evidence type="ECO:0000313" key="1">
    <source>
        <dbReference type="EMBL" id="QBK89949.1"/>
    </source>
</evidence>
<dbReference type="PANTHER" id="PTHR13318">
    <property type="entry name" value="PARTNER OF PAIRED, ISOFORM B-RELATED"/>
    <property type="match status" value="1"/>
</dbReference>
<dbReference type="GO" id="GO:0031146">
    <property type="term" value="P:SCF-dependent proteasomal ubiquitin-dependent protein catabolic process"/>
    <property type="evidence" value="ECO:0007669"/>
    <property type="project" value="TreeGrafter"/>
</dbReference>
<dbReference type="GO" id="GO:0019005">
    <property type="term" value="C:SCF ubiquitin ligase complex"/>
    <property type="evidence" value="ECO:0007669"/>
    <property type="project" value="TreeGrafter"/>
</dbReference>
<dbReference type="Gene3D" id="3.80.10.10">
    <property type="entry name" value="Ribonuclease Inhibitor"/>
    <property type="match status" value="1"/>
</dbReference>
<evidence type="ECO:0008006" key="2">
    <source>
        <dbReference type="Google" id="ProtNLM"/>
    </source>
</evidence>
<protein>
    <recommendedName>
        <fullName evidence="2">Leucine-rich repeat protein</fullName>
    </recommendedName>
</protein>
<name>A0A481Z4K9_9VIRU</name>
<sequence>MDILESQLDSNIVDDMFIEVCKNLDFDNLLNLQLLSKYNKHLIRKTKWFHVDVKLKNTSNINEKVNYLATNFNFMKYILFLCDNITDESVKMLCNVHSLDLSCCYNITDESAKMLGNVHSLNLTRCYKITDESVKMLGNVHTLNLNNYNKITDESVKMLGNVHSLDLTFCNITDELVKMLGNIHSLKLYGCDKIKDETVKMLEDKGVVICR</sequence>
<dbReference type="SUPFAM" id="SSF52047">
    <property type="entry name" value="RNI-like"/>
    <property type="match status" value="1"/>
</dbReference>
<dbReference type="Pfam" id="PF13516">
    <property type="entry name" value="LRR_6"/>
    <property type="match status" value="2"/>
</dbReference>
<gene>
    <name evidence="1" type="ORF">LCPAC101_02320</name>
</gene>
<accession>A0A481Z4K9</accession>
<dbReference type="EMBL" id="MK500448">
    <property type="protein sequence ID" value="QBK89949.1"/>
    <property type="molecule type" value="Genomic_DNA"/>
</dbReference>
<proteinExistence type="predicted"/>
<dbReference type="InterPro" id="IPR001611">
    <property type="entry name" value="Leu-rich_rpt"/>
</dbReference>
<reference evidence="1" key="1">
    <citation type="journal article" date="2019" name="MBio">
        <title>Virus Genomes from Deep Sea Sediments Expand the Ocean Megavirome and Support Independent Origins of Viral Gigantism.</title>
        <authorList>
            <person name="Backstrom D."/>
            <person name="Yutin N."/>
            <person name="Jorgensen S.L."/>
            <person name="Dharamshi J."/>
            <person name="Homa F."/>
            <person name="Zaremba-Niedwiedzka K."/>
            <person name="Spang A."/>
            <person name="Wolf Y.I."/>
            <person name="Koonin E.V."/>
            <person name="Ettema T.J."/>
        </authorList>
    </citation>
    <scope>NUCLEOTIDE SEQUENCE</scope>
</reference>
<organism evidence="1">
    <name type="scientific">Pithovirus LCPAC101</name>
    <dbReference type="NCBI Taxonomy" id="2506586"/>
    <lineage>
        <taxon>Viruses</taxon>
        <taxon>Pithoviruses</taxon>
    </lineage>
</organism>